<feature type="compositionally biased region" description="Basic residues" evidence="9">
    <location>
        <begin position="1"/>
        <end position="13"/>
    </location>
</feature>
<dbReference type="GO" id="GO:0008380">
    <property type="term" value="P:RNA splicing"/>
    <property type="evidence" value="ECO:0007669"/>
    <property type="project" value="UniProtKB-KW"/>
</dbReference>
<dbReference type="Pfam" id="PF01393">
    <property type="entry name" value="Chromo_shadow"/>
    <property type="match status" value="1"/>
</dbReference>
<dbReference type="CDD" id="cd00024">
    <property type="entry name" value="CD_CSD"/>
    <property type="match status" value="1"/>
</dbReference>
<dbReference type="EMBL" id="JAAAIL010001018">
    <property type="protein sequence ID" value="KAG0271979.1"/>
    <property type="molecule type" value="Genomic_DNA"/>
</dbReference>
<dbReference type="Pfam" id="PF00385">
    <property type="entry name" value="Chromo"/>
    <property type="match status" value="1"/>
</dbReference>
<dbReference type="Pfam" id="PF08231">
    <property type="entry name" value="SYF2"/>
    <property type="match status" value="1"/>
</dbReference>
<feature type="region of interest" description="Disordered" evidence="9">
    <location>
        <begin position="496"/>
        <end position="570"/>
    </location>
</feature>
<feature type="compositionally biased region" description="Low complexity" evidence="9">
    <location>
        <begin position="123"/>
        <end position="134"/>
    </location>
</feature>
<feature type="compositionally biased region" description="Basic and acidic residues" evidence="9">
    <location>
        <begin position="195"/>
        <end position="228"/>
    </location>
</feature>
<feature type="domain" description="Chromo" evidence="10">
    <location>
        <begin position="439"/>
        <end position="489"/>
    </location>
</feature>
<sequence>MPPKRKAAPRKTKAAAAAEAKAEAEAQAQAQAAEAQSAMDANEASEGTTQEEAVTVKTTTMTTETVITTTTVITTEEEAEEDINSNKNKKKELQESKEKPEKKTSRSKRKAKDEEEVVEEEATTAATTAEAQQAPVMSNDQDQEMKEVEASSSSSSSSSAAKTTGAALSMAERMEKLKGLRQKMNASKQANRTDLMAEHQKSKINHREEAKKARAREAAEEMIAKQEAEEAGEDYERSQFWNYSAESVERWNEKQEAKRVRMDNKFTDWDQMNHKKYLKQVGELKPNLAAYNAKKEAAMHVNEDGELVVASDSGFYRDANSVAFLSDAKPNALAVDRLAADVVKQIEARAKFSKRRAHKEDEDVNYINDANQRFNQKIARFYDKHTKEIRDDFERGTAFTATKDEKNMKLGHAKGNTSGSDNTSDESGSDEEEVESDVYEVEKVVGHRRETGGSLSYHIKWKGYSDEESTWEHQSSVFCEDMVQDYWKQYIDHGGKKTDPIGDLKRHASSSLSLGEKRKSITSSISTSKSSTAGLGNNKHGVKSGKTASGKGGAGGRSGRIGSEPLLPDLSPLVKSSSAAALTATTGSAQGGTQLTSSKRARTKSPERPQSTSSSQAPAPMVPGSRRNSTAIVVSTSAIPAASSSLTTTSSTAKSTKATASESRKGISAAEQHKESAPRKLTALGPVLITEENWVPPSSWVTWDDYIERVEAIETRSVDRHDKSTMFVHLRWKNGSRLTLHPLSEIHVKAPHKLIEFYECHLQFQESNNARSE</sequence>
<keyword evidence="12" id="KW-1185">Reference proteome</keyword>
<name>A0AAD4D8Q2_9FUNG</name>
<dbReference type="InterPro" id="IPR016197">
    <property type="entry name" value="Chromo-like_dom_sf"/>
</dbReference>
<feature type="region of interest" description="Disordered" evidence="9">
    <location>
        <begin position="1"/>
        <end position="236"/>
    </location>
</feature>
<feature type="compositionally biased region" description="Gly residues" evidence="9">
    <location>
        <begin position="550"/>
        <end position="559"/>
    </location>
</feature>
<comment type="caution">
    <text evidence="11">The sequence shown here is derived from an EMBL/GenBank/DDBJ whole genome shotgun (WGS) entry which is preliminary data.</text>
</comment>
<evidence type="ECO:0000256" key="1">
    <source>
        <dbReference type="ARBA" id="ARBA00004123"/>
    </source>
</evidence>
<dbReference type="GO" id="GO:0000974">
    <property type="term" value="C:Prp19 complex"/>
    <property type="evidence" value="ECO:0007669"/>
    <property type="project" value="TreeGrafter"/>
</dbReference>
<feature type="region of interest" description="Disordered" evidence="9">
    <location>
        <begin position="641"/>
        <end position="678"/>
    </location>
</feature>
<evidence type="ECO:0000256" key="7">
    <source>
        <dbReference type="ARBA" id="ARBA00023187"/>
    </source>
</evidence>
<dbReference type="Gene3D" id="2.40.50.40">
    <property type="match status" value="2"/>
</dbReference>
<feature type="compositionally biased region" description="Low complexity" evidence="9">
    <location>
        <begin position="609"/>
        <end position="619"/>
    </location>
</feature>
<evidence type="ECO:0000256" key="8">
    <source>
        <dbReference type="ARBA" id="ARBA00023242"/>
    </source>
</evidence>
<gene>
    <name evidence="11" type="ORF">BGZ95_000144</name>
</gene>
<dbReference type="SMART" id="SM00300">
    <property type="entry name" value="ChSh"/>
    <property type="match status" value="1"/>
</dbReference>
<comment type="subcellular location">
    <subcellularLocation>
        <location evidence="1">Nucleus</location>
    </subcellularLocation>
</comment>
<feature type="compositionally biased region" description="Low complexity" evidence="9">
    <location>
        <begin position="641"/>
        <end position="661"/>
    </location>
</feature>
<evidence type="ECO:0000313" key="12">
    <source>
        <dbReference type="Proteomes" id="UP001194580"/>
    </source>
</evidence>
<accession>A0AAD4D8Q2</accession>
<protein>
    <recommendedName>
        <fullName evidence="4">Pre-mRNA-splicing factor SYF2</fullName>
    </recommendedName>
    <alternativeName>
        <fullName evidence="3">Pre-mRNA-splicing factor syf2</fullName>
    </alternativeName>
</protein>
<keyword evidence="8" id="KW-0539">Nucleus</keyword>
<dbReference type="GO" id="GO:0006397">
    <property type="term" value="P:mRNA processing"/>
    <property type="evidence" value="ECO:0007669"/>
    <property type="project" value="UniProtKB-KW"/>
</dbReference>
<dbReference type="PANTHER" id="PTHR13264:SF5">
    <property type="entry name" value="PRE-MRNA-SPLICING FACTOR SYF2"/>
    <property type="match status" value="1"/>
</dbReference>
<dbReference type="InterPro" id="IPR008251">
    <property type="entry name" value="Chromo_shadow_dom"/>
</dbReference>
<evidence type="ECO:0000313" key="11">
    <source>
        <dbReference type="EMBL" id="KAG0271979.1"/>
    </source>
</evidence>
<feature type="region of interest" description="Disordered" evidence="9">
    <location>
        <begin position="584"/>
        <end position="626"/>
    </location>
</feature>
<dbReference type="InterPro" id="IPR013260">
    <property type="entry name" value="mRNA_splic_SYF2"/>
</dbReference>
<feature type="compositionally biased region" description="Low complexity" evidence="9">
    <location>
        <begin position="584"/>
        <end position="598"/>
    </location>
</feature>
<feature type="compositionally biased region" description="Basic and acidic residues" evidence="9">
    <location>
        <begin position="496"/>
        <end position="506"/>
    </location>
</feature>
<evidence type="ECO:0000256" key="9">
    <source>
        <dbReference type="SAM" id="MobiDB-lite"/>
    </source>
</evidence>
<keyword evidence="7" id="KW-0508">mRNA splicing</keyword>
<evidence type="ECO:0000256" key="3">
    <source>
        <dbReference type="ARBA" id="ARBA00013557"/>
    </source>
</evidence>
<keyword evidence="5" id="KW-0507">mRNA processing</keyword>
<keyword evidence="6" id="KW-0747">Spliceosome</keyword>
<feature type="compositionally biased region" description="Low complexity" evidence="9">
    <location>
        <begin position="51"/>
        <end position="74"/>
    </location>
</feature>
<dbReference type="SUPFAM" id="SSF54160">
    <property type="entry name" value="Chromo domain-like"/>
    <property type="match status" value="2"/>
</dbReference>
<feature type="region of interest" description="Disordered" evidence="9">
    <location>
        <begin position="404"/>
        <end position="437"/>
    </location>
</feature>
<comment type="similarity">
    <text evidence="2">Belongs to the SYF2 family.</text>
</comment>
<feature type="compositionally biased region" description="Low complexity" evidence="9">
    <location>
        <begin position="521"/>
        <end position="532"/>
    </location>
</feature>
<dbReference type="PANTHER" id="PTHR13264">
    <property type="entry name" value="GCIP-INTERACTING PROTEIN P29"/>
    <property type="match status" value="1"/>
</dbReference>
<evidence type="ECO:0000256" key="5">
    <source>
        <dbReference type="ARBA" id="ARBA00022664"/>
    </source>
</evidence>
<dbReference type="InterPro" id="IPR023780">
    <property type="entry name" value="Chromo_domain"/>
</dbReference>
<evidence type="ECO:0000256" key="2">
    <source>
        <dbReference type="ARBA" id="ARBA00010028"/>
    </source>
</evidence>
<dbReference type="AlphaFoldDB" id="A0AAD4D8Q2"/>
<dbReference type="Proteomes" id="UP001194580">
    <property type="component" value="Unassembled WGS sequence"/>
</dbReference>
<evidence type="ECO:0000256" key="6">
    <source>
        <dbReference type="ARBA" id="ARBA00022728"/>
    </source>
</evidence>
<feature type="compositionally biased region" description="Low complexity" evidence="9">
    <location>
        <begin position="14"/>
        <end position="44"/>
    </location>
</feature>
<organism evidence="11 12">
    <name type="scientific">Linnemannia exigua</name>
    <dbReference type="NCBI Taxonomy" id="604196"/>
    <lineage>
        <taxon>Eukaryota</taxon>
        <taxon>Fungi</taxon>
        <taxon>Fungi incertae sedis</taxon>
        <taxon>Mucoromycota</taxon>
        <taxon>Mortierellomycotina</taxon>
        <taxon>Mortierellomycetes</taxon>
        <taxon>Mortierellales</taxon>
        <taxon>Mortierellaceae</taxon>
        <taxon>Linnemannia</taxon>
    </lineage>
</organism>
<dbReference type="InterPro" id="IPR000953">
    <property type="entry name" value="Chromo/chromo_shadow_dom"/>
</dbReference>
<dbReference type="GO" id="GO:0071014">
    <property type="term" value="C:post-mRNA release spliceosomal complex"/>
    <property type="evidence" value="ECO:0007669"/>
    <property type="project" value="TreeGrafter"/>
</dbReference>
<feature type="compositionally biased region" description="Low complexity" evidence="9">
    <location>
        <begin position="150"/>
        <end position="161"/>
    </location>
</feature>
<dbReference type="GO" id="GO:0071013">
    <property type="term" value="C:catalytic step 2 spliceosome"/>
    <property type="evidence" value="ECO:0007669"/>
    <property type="project" value="TreeGrafter"/>
</dbReference>
<evidence type="ECO:0000256" key="4">
    <source>
        <dbReference type="ARBA" id="ARBA00014745"/>
    </source>
</evidence>
<reference evidence="11" key="1">
    <citation type="journal article" date="2020" name="Fungal Divers.">
        <title>Resolving the Mortierellaceae phylogeny through synthesis of multi-gene phylogenetics and phylogenomics.</title>
        <authorList>
            <person name="Vandepol N."/>
            <person name="Liber J."/>
            <person name="Desiro A."/>
            <person name="Na H."/>
            <person name="Kennedy M."/>
            <person name="Barry K."/>
            <person name="Grigoriev I.V."/>
            <person name="Miller A.N."/>
            <person name="O'Donnell K."/>
            <person name="Stajich J.E."/>
            <person name="Bonito G."/>
        </authorList>
    </citation>
    <scope>NUCLEOTIDE SEQUENCE</scope>
    <source>
        <strain evidence="11">NRRL 28262</strain>
    </source>
</reference>
<feature type="compositionally biased region" description="Acidic residues" evidence="9">
    <location>
        <begin position="423"/>
        <end position="437"/>
    </location>
</feature>
<dbReference type="SMART" id="SM00298">
    <property type="entry name" value="CHROMO"/>
    <property type="match status" value="1"/>
</dbReference>
<feature type="compositionally biased region" description="Basic and acidic residues" evidence="9">
    <location>
        <begin position="91"/>
        <end position="104"/>
    </location>
</feature>
<dbReference type="PROSITE" id="PS50013">
    <property type="entry name" value="CHROMO_2"/>
    <property type="match status" value="1"/>
</dbReference>
<evidence type="ECO:0000259" key="10">
    <source>
        <dbReference type="PROSITE" id="PS50013"/>
    </source>
</evidence>
<proteinExistence type="inferred from homology"/>